<keyword evidence="7" id="KW-1015">Disulfide bond</keyword>
<keyword evidence="11" id="KW-0547">Nucleotide-binding</keyword>
<accession>A0A521ARC4</accession>
<proteinExistence type="inferred from homology"/>
<gene>
    <name evidence="16" type="ORF">SAMN06265221_101289</name>
</gene>
<evidence type="ECO:0000256" key="9">
    <source>
        <dbReference type="ARBA" id="ARBA00049187"/>
    </source>
</evidence>
<feature type="binding site" evidence="11">
    <location>
        <position position="51"/>
    </location>
    <ligand>
        <name>FAD</name>
        <dbReference type="ChEBI" id="CHEBI:57692"/>
    </ligand>
</feature>
<evidence type="ECO:0000256" key="5">
    <source>
        <dbReference type="ARBA" id="ARBA00023002"/>
    </source>
</evidence>
<evidence type="ECO:0000256" key="1">
    <source>
        <dbReference type="ARBA" id="ARBA00007532"/>
    </source>
</evidence>
<evidence type="ECO:0000256" key="7">
    <source>
        <dbReference type="ARBA" id="ARBA00023157"/>
    </source>
</evidence>
<reference evidence="16 17" key="1">
    <citation type="submission" date="2017-05" db="EMBL/GenBank/DDBJ databases">
        <authorList>
            <person name="Varghese N."/>
            <person name="Submissions S."/>
        </authorList>
    </citation>
    <scope>NUCLEOTIDE SEQUENCE [LARGE SCALE GENOMIC DNA]</scope>
    <source>
        <strain evidence="16 17">DSM 100094</strain>
    </source>
</reference>
<dbReference type="Pfam" id="PF02852">
    <property type="entry name" value="Pyr_redox_dim"/>
    <property type="match status" value="1"/>
</dbReference>
<feature type="disulfide bond" description="Redox-active" evidence="12">
    <location>
        <begin position="42"/>
        <end position="47"/>
    </location>
</feature>
<organism evidence="16 17">
    <name type="scientific">Paracoccus laeviglucosivorans</name>
    <dbReference type="NCBI Taxonomy" id="1197861"/>
    <lineage>
        <taxon>Bacteria</taxon>
        <taxon>Pseudomonadati</taxon>
        <taxon>Pseudomonadota</taxon>
        <taxon>Alphaproteobacteria</taxon>
        <taxon>Rhodobacterales</taxon>
        <taxon>Paracoccaceae</taxon>
        <taxon>Paracoccus</taxon>
    </lineage>
</organism>
<dbReference type="PRINTS" id="PR00368">
    <property type="entry name" value="FADPNR"/>
</dbReference>
<dbReference type="InterPro" id="IPR012999">
    <property type="entry name" value="Pyr_OxRdtase_I_AS"/>
</dbReference>
<evidence type="ECO:0000256" key="2">
    <source>
        <dbReference type="ARBA" id="ARBA00012608"/>
    </source>
</evidence>
<sequence length="464" mass="48721">MSTYDLIVIGAGPGGYVCAIRAAQLGLKVACVEGRETLGGTCLNVGCIPSKALLHASHMLHETHENFEKMGLMGAHVEVDWAKMLGYKSETVGGNTKGIEFLFKKNKIDWLKGWASIEAAGKVKVGETVYETKNIVIASGSEPSTLKGVEVDNKAGIVVDSTGALELPKIPKSMVVIGAGVIGLELGSVYARLGADVTVVEFLDFITPGMDGEVQKQFQKILTKQGLKFVLGAAVSGVSTENGAAKVTYKLRKDDSEHTIDAEAVLVATGRRPYIAGLGLDTLGVEVTDRGFVKIDDHWQTSVKGIYAIGDAVPGPMLAHKAEDEGMAVAEVIAGKHGHVNYSVIPGVIYTTPEVASVGLTEEAAKEAGRKIKVGKFPFMGNARAKALFQADGFVKLIADAETDRVLGCHIIGPNAGEMIHEVCVAMEFGASAQDIALTCHAHPTCSEAVREAALACGGGAIHA</sequence>
<evidence type="ECO:0000313" key="16">
    <source>
        <dbReference type="EMBL" id="SMO37403.1"/>
    </source>
</evidence>
<dbReference type="NCBIfam" id="TIGR01350">
    <property type="entry name" value="lipoamide_DH"/>
    <property type="match status" value="1"/>
</dbReference>
<dbReference type="SUPFAM" id="SSF55424">
    <property type="entry name" value="FAD/NAD-linked reductases, dimerisation (C-terminal) domain"/>
    <property type="match status" value="1"/>
</dbReference>
<keyword evidence="8 13" id="KW-0676">Redox-active center</keyword>
<dbReference type="GO" id="GO:0005737">
    <property type="term" value="C:cytoplasm"/>
    <property type="evidence" value="ECO:0007669"/>
    <property type="project" value="UniProtKB-ARBA"/>
</dbReference>
<evidence type="ECO:0000256" key="8">
    <source>
        <dbReference type="ARBA" id="ARBA00023284"/>
    </source>
</evidence>
<dbReference type="PANTHER" id="PTHR22912:SF151">
    <property type="entry name" value="DIHYDROLIPOYL DEHYDROGENASE, MITOCHONDRIAL"/>
    <property type="match status" value="1"/>
</dbReference>
<dbReference type="InterPro" id="IPR006258">
    <property type="entry name" value="Lipoamide_DH"/>
</dbReference>
<dbReference type="SUPFAM" id="SSF51905">
    <property type="entry name" value="FAD/NAD(P)-binding domain"/>
    <property type="match status" value="1"/>
</dbReference>
<keyword evidence="6 11" id="KW-0520">NAD</keyword>
<evidence type="ECO:0000256" key="3">
    <source>
        <dbReference type="ARBA" id="ARBA00022630"/>
    </source>
</evidence>
<dbReference type="EC" id="1.8.1.4" evidence="2 13"/>
<dbReference type="InterPro" id="IPR023753">
    <property type="entry name" value="FAD/NAD-binding_dom"/>
</dbReference>
<feature type="binding site" evidence="11">
    <location>
        <position position="270"/>
    </location>
    <ligand>
        <name>NAD(+)</name>
        <dbReference type="ChEBI" id="CHEBI:57540"/>
    </ligand>
</feature>
<dbReference type="RefSeq" id="WP_142661394.1">
    <property type="nucleotide sequence ID" value="NZ_FXTK01000001.1"/>
</dbReference>
<evidence type="ECO:0000256" key="13">
    <source>
        <dbReference type="RuleBase" id="RU003692"/>
    </source>
</evidence>
<dbReference type="Proteomes" id="UP000319014">
    <property type="component" value="Unassembled WGS sequence"/>
</dbReference>
<dbReference type="PRINTS" id="PR00411">
    <property type="entry name" value="PNDRDTASEI"/>
</dbReference>
<comment type="cofactor">
    <cofactor evidence="11 13">
        <name>FAD</name>
        <dbReference type="ChEBI" id="CHEBI:57692"/>
    </cofactor>
    <text evidence="11 13">Binds 1 FAD per subunit.</text>
</comment>
<dbReference type="GO" id="GO:0004148">
    <property type="term" value="F:dihydrolipoyl dehydrogenase (NADH) activity"/>
    <property type="evidence" value="ECO:0007669"/>
    <property type="project" value="UniProtKB-EC"/>
</dbReference>
<dbReference type="Gene3D" id="3.50.50.60">
    <property type="entry name" value="FAD/NAD(P)-binding domain"/>
    <property type="match status" value="2"/>
</dbReference>
<evidence type="ECO:0000259" key="15">
    <source>
        <dbReference type="Pfam" id="PF07992"/>
    </source>
</evidence>
<dbReference type="InterPro" id="IPR036188">
    <property type="entry name" value="FAD/NAD-bd_sf"/>
</dbReference>
<feature type="binding site" evidence="11">
    <location>
        <position position="201"/>
    </location>
    <ligand>
        <name>NAD(+)</name>
        <dbReference type="ChEBI" id="CHEBI:57540"/>
    </ligand>
</feature>
<protein>
    <recommendedName>
        <fullName evidence="2 13">Dihydrolipoyl dehydrogenase</fullName>
        <ecNumber evidence="2 13">1.8.1.4</ecNumber>
    </recommendedName>
</protein>
<dbReference type="EMBL" id="FXTK01000001">
    <property type="protein sequence ID" value="SMO37403.1"/>
    <property type="molecule type" value="Genomic_DNA"/>
</dbReference>
<dbReference type="GO" id="GO:0006103">
    <property type="term" value="P:2-oxoglutarate metabolic process"/>
    <property type="evidence" value="ECO:0007669"/>
    <property type="project" value="TreeGrafter"/>
</dbReference>
<evidence type="ECO:0000313" key="17">
    <source>
        <dbReference type="Proteomes" id="UP000319014"/>
    </source>
</evidence>
<dbReference type="InterPro" id="IPR050151">
    <property type="entry name" value="Class-I_Pyr_Nuc-Dis_Oxidored"/>
</dbReference>
<feature type="binding site" evidence="11">
    <location>
        <position position="311"/>
    </location>
    <ligand>
        <name>FAD</name>
        <dbReference type="ChEBI" id="CHEBI:57692"/>
    </ligand>
</feature>
<dbReference type="InterPro" id="IPR001100">
    <property type="entry name" value="Pyr_nuc-diS_OxRdtase"/>
</dbReference>
<feature type="binding site" evidence="11">
    <location>
        <begin position="317"/>
        <end position="320"/>
    </location>
    <ligand>
        <name>FAD</name>
        <dbReference type="ChEBI" id="CHEBI:57692"/>
    </ligand>
</feature>
<feature type="active site" description="Proton acceptor" evidence="10">
    <location>
        <position position="443"/>
    </location>
</feature>
<keyword evidence="4 11" id="KW-0274">FAD</keyword>
<comment type="miscellaneous">
    <text evidence="13">The active site is a redox-active disulfide bond.</text>
</comment>
<evidence type="ECO:0000256" key="12">
    <source>
        <dbReference type="PIRSR" id="PIRSR000350-4"/>
    </source>
</evidence>
<dbReference type="GO" id="GO:0050660">
    <property type="term" value="F:flavin adenine dinucleotide binding"/>
    <property type="evidence" value="ECO:0007669"/>
    <property type="project" value="InterPro"/>
</dbReference>
<feature type="domain" description="FAD/NAD(P)-binding" evidence="15">
    <location>
        <begin position="4"/>
        <end position="326"/>
    </location>
</feature>
<evidence type="ECO:0000256" key="10">
    <source>
        <dbReference type="PIRSR" id="PIRSR000350-2"/>
    </source>
</evidence>
<dbReference type="InterPro" id="IPR016156">
    <property type="entry name" value="FAD/NAD-linked_Rdtase_dimer_sf"/>
</dbReference>
<feature type="domain" description="Pyridine nucleotide-disulphide oxidoreductase dimerisation" evidence="14">
    <location>
        <begin position="345"/>
        <end position="454"/>
    </location>
</feature>
<keyword evidence="17" id="KW-1185">Reference proteome</keyword>
<dbReference type="PROSITE" id="PS00076">
    <property type="entry name" value="PYRIDINE_REDOX_1"/>
    <property type="match status" value="1"/>
</dbReference>
<name>A0A521ARC4_9RHOB</name>
<feature type="binding site" evidence="11">
    <location>
        <begin position="178"/>
        <end position="185"/>
    </location>
    <ligand>
        <name>NAD(+)</name>
        <dbReference type="ChEBI" id="CHEBI:57540"/>
    </ligand>
</feature>
<dbReference type="FunFam" id="3.30.390.30:FF:000001">
    <property type="entry name" value="Dihydrolipoyl dehydrogenase"/>
    <property type="match status" value="1"/>
</dbReference>
<dbReference type="PIRSF" id="PIRSF000350">
    <property type="entry name" value="Mercury_reductase_MerA"/>
    <property type="match status" value="1"/>
</dbReference>
<dbReference type="PANTHER" id="PTHR22912">
    <property type="entry name" value="DISULFIDE OXIDOREDUCTASE"/>
    <property type="match status" value="1"/>
</dbReference>
<dbReference type="OrthoDB" id="9776382at2"/>
<keyword evidence="3 13" id="KW-0285">Flavoprotein</keyword>
<dbReference type="AlphaFoldDB" id="A0A521ARC4"/>
<evidence type="ECO:0000256" key="6">
    <source>
        <dbReference type="ARBA" id="ARBA00023027"/>
    </source>
</evidence>
<dbReference type="Pfam" id="PF07992">
    <property type="entry name" value="Pyr_redox_2"/>
    <property type="match status" value="1"/>
</dbReference>
<comment type="similarity">
    <text evidence="1 13">Belongs to the class-I pyridine nucleotide-disulfide oxidoreductase family.</text>
</comment>
<dbReference type="Gene3D" id="3.30.390.30">
    <property type="match status" value="1"/>
</dbReference>
<evidence type="ECO:0000259" key="14">
    <source>
        <dbReference type="Pfam" id="PF02852"/>
    </source>
</evidence>
<evidence type="ECO:0000256" key="4">
    <source>
        <dbReference type="ARBA" id="ARBA00022827"/>
    </source>
</evidence>
<evidence type="ECO:0000256" key="11">
    <source>
        <dbReference type="PIRSR" id="PIRSR000350-3"/>
    </source>
</evidence>
<dbReference type="InterPro" id="IPR004099">
    <property type="entry name" value="Pyr_nucl-diS_OxRdtase_dimer"/>
</dbReference>
<keyword evidence="5 13" id="KW-0560">Oxidoreductase</keyword>
<comment type="catalytic activity">
    <reaction evidence="9 13">
        <text>N(6)-[(R)-dihydrolipoyl]-L-lysyl-[protein] + NAD(+) = N(6)-[(R)-lipoyl]-L-lysyl-[protein] + NADH + H(+)</text>
        <dbReference type="Rhea" id="RHEA:15045"/>
        <dbReference type="Rhea" id="RHEA-COMP:10474"/>
        <dbReference type="Rhea" id="RHEA-COMP:10475"/>
        <dbReference type="ChEBI" id="CHEBI:15378"/>
        <dbReference type="ChEBI" id="CHEBI:57540"/>
        <dbReference type="ChEBI" id="CHEBI:57945"/>
        <dbReference type="ChEBI" id="CHEBI:83099"/>
        <dbReference type="ChEBI" id="CHEBI:83100"/>
        <dbReference type="EC" id="1.8.1.4"/>
    </reaction>
</comment>